<protein>
    <submittedName>
        <fullName evidence="1">Uncharacterized protein</fullName>
    </submittedName>
</protein>
<sequence>MQKPTQGAAFPASGTHQAGLNTGLAWGEWKDLGGIHWLQSQSFSFVTQEAKAQLKVSPSHCVSAKTYGSPCRACISAARAITMVSLLVGR</sequence>
<dbReference type="Ensembl" id="ENSPTET00000004573.1">
    <property type="protein sequence ID" value="ENSPTEP00000002918.1"/>
    <property type="gene ID" value="ENSPTEG00000003453.1"/>
</dbReference>
<reference evidence="1" key="2">
    <citation type="submission" date="2025-09" db="UniProtKB">
        <authorList>
            <consortium name="Ensembl"/>
        </authorList>
    </citation>
    <scope>IDENTIFICATION</scope>
</reference>
<name>A0A8C9GEI6_9PRIM</name>
<organism evidence="1 2">
    <name type="scientific">Piliocolobus tephrosceles</name>
    <name type="common">Ugandan red Colobus</name>
    <dbReference type="NCBI Taxonomy" id="591936"/>
    <lineage>
        <taxon>Eukaryota</taxon>
        <taxon>Metazoa</taxon>
        <taxon>Chordata</taxon>
        <taxon>Craniata</taxon>
        <taxon>Vertebrata</taxon>
        <taxon>Euteleostomi</taxon>
        <taxon>Mammalia</taxon>
        <taxon>Eutheria</taxon>
        <taxon>Euarchontoglires</taxon>
        <taxon>Primates</taxon>
        <taxon>Haplorrhini</taxon>
        <taxon>Catarrhini</taxon>
        <taxon>Cercopithecidae</taxon>
        <taxon>Colobinae</taxon>
        <taxon>Piliocolobus</taxon>
    </lineage>
</organism>
<proteinExistence type="predicted"/>
<reference evidence="1" key="1">
    <citation type="submission" date="2025-08" db="UniProtKB">
        <authorList>
            <consortium name="Ensembl"/>
        </authorList>
    </citation>
    <scope>IDENTIFICATION</scope>
</reference>
<dbReference type="Proteomes" id="UP000694416">
    <property type="component" value="Unplaced"/>
</dbReference>
<keyword evidence="2" id="KW-1185">Reference proteome</keyword>
<accession>A0A8C9GEI6</accession>
<dbReference type="AlphaFoldDB" id="A0A8C9GEI6"/>
<evidence type="ECO:0000313" key="1">
    <source>
        <dbReference type="Ensembl" id="ENSPTEP00000002918.1"/>
    </source>
</evidence>
<evidence type="ECO:0000313" key="2">
    <source>
        <dbReference type="Proteomes" id="UP000694416"/>
    </source>
</evidence>